<evidence type="ECO:0000313" key="2">
    <source>
        <dbReference type="EMBL" id="SYX86599.1"/>
    </source>
</evidence>
<dbReference type="AlphaFoldDB" id="A0A383RJQ8"/>
<dbReference type="EMBL" id="LS992241">
    <property type="protein sequence ID" value="SYX86599.1"/>
    <property type="molecule type" value="Genomic_DNA"/>
</dbReference>
<accession>A0A383RJQ8</accession>
<proteinExistence type="predicted"/>
<protein>
    <submittedName>
        <fullName evidence="2">Uncharacterized protein</fullName>
    </submittedName>
</protein>
<gene>
    <name evidence="2" type="ORF">PBLR_15025</name>
</gene>
<evidence type="ECO:0000313" key="3">
    <source>
        <dbReference type="Proteomes" id="UP000304148"/>
    </source>
</evidence>
<keyword evidence="1" id="KW-0472">Membrane</keyword>
<feature type="transmembrane region" description="Helical" evidence="1">
    <location>
        <begin position="6"/>
        <end position="28"/>
    </location>
</feature>
<evidence type="ECO:0000256" key="1">
    <source>
        <dbReference type="SAM" id="Phobius"/>
    </source>
</evidence>
<name>A0A383RJQ8_PAEAL</name>
<sequence length="38" mass="4204">MSLSSLLYALIVRNGGKVVFGLVGFVFVKYGHHYAFGR</sequence>
<reference evidence="3" key="1">
    <citation type="submission" date="2018-08" db="EMBL/GenBank/DDBJ databases">
        <authorList>
            <person name="Chevrot R."/>
        </authorList>
    </citation>
    <scope>NUCLEOTIDE SEQUENCE [LARGE SCALE GENOMIC DNA]</scope>
</reference>
<keyword evidence="1" id="KW-1133">Transmembrane helix</keyword>
<keyword evidence="1" id="KW-0812">Transmembrane</keyword>
<organism evidence="2 3">
    <name type="scientific">Paenibacillus alvei</name>
    <name type="common">Bacillus alvei</name>
    <dbReference type="NCBI Taxonomy" id="44250"/>
    <lineage>
        <taxon>Bacteria</taxon>
        <taxon>Bacillati</taxon>
        <taxon>Bacillota</taxon>
        <taxon>Bacilli</taxon>
        <taxon>Bacillales</taxon>
        <taxon>Paenibacillaceae</taxon>
        <taxon>Paenibacillus</taxon>
    </lineage>
</organism>
<dbReference type="Proteomes" id="UP000304148">
    <property type="component" value="Chromosome"/>
</dbReference>